<dbReference type="FunFam" id="3.40.50.300:FF:000006">
    <property type="entry name" value="DNA-binding transcriptional regulator NtrC"/>
    <property type="match status" value="1"/>
</dbReference>
<dbReference type="PROSITE" id="PS00676">
    <property type="entry name" value="SIGMA54_INTERACT_2"/>
    <property type="match status" value="1"/>
</dbReference>
<dbReference type="GO" id="GO:0006355">
    <property type="term" value="P:regulation of DNA-templated transcription"/>
    <property type="evidence" value="ECO:0007669"/>
    <property type="project" value="InterPro"/>
</dbReference>
<reference evidence="11" key="2">
    <citation type="submission" date="2019-01" db="EMBL/GenBank/DDBJ databases">
        <title>Genome sequence of Desulfonema ishimotonii strain Tokyo 01.</title>
        <authorList>
            <person name="Fukui M."/>
        </authorList>
    </citation>
    <scope>NUCLEOTIDE SEQUENCE [LARGE SCALE GENOMIC DNA]</scope>
    <source>
        <strain evidence="11">Tokyo 01</strain>
    </source>
</reference>
<dbReference type="SUPFAM" id="SSF55785">
    <property type="entry name" value="PYP-like sensor domain (PAS domain)"/>
    <property type="match status" value="2"/>
</dbReference>
<dbReference type="CDD" id="cd02205">
    <property type="entry name" value="CBS_pair_SF"/>
    <property type="match status" value="1"/>
</dbReference>
<dbReference type="InterPro" id="IPR025943">
    <property type="entry name" value="Sigma_54_int_dom_ATP-bd_2"/>
</dbReference>
<dbReference type="RefSeq" id="WP_208022525.1">
    <property type="nucleotide sequence ID" value="NZ_BEXT01000001.1"/>
</dbReference>
<dbReference type="InterPro" id="IPR027417">
    <property type="entry name" value="P-loop_NTPase"/>
</dbReference>
<dbReference type="Pfam" id="PF00989">
    <property type="entry name" value="PAS"/>
    <property type="match status" value="1"/>
</dbReference>
<dbReference type="PROSITE" id="PS00688">
    <property type="entry name" value="SIGMA54_INTERACT_3"/>
    <property type="match status" value="1"/>
</dbReference>
<evidence type="ECO:0000313" key="10">
    <source>
        <dbReference type="EMBL" id="GBC60231.1"/>
    </source>
</evidence>
<dbReference type="PANTHER" id="PTHR32071:SF57">
    <property type="entry name" value="C4-DICARBOXYLATE TRANSPORT TRANSCRIPTIONAL REGULATORY PROTEIN DCTD"/>
    <property type="match status" value="1"/>
</dbReference>
<accession>A0A401FTD8</accession>
<sequence length="705" mass="78202">MDKLTVQNIMKPSFESLRPRDNLQKAAMLMRRSKLDSLPVTGADGRLLGIMGKANLYDAVAAGMLPDTPIEGLFVKKNIVTLQDNMSYEEASEIVRESQVGAAVVLSKGGKVAGIFTKAGWIMAMFNKEELLNWQLHTILNTMHNGLVVVNSKGLIINLNYAAEKILRATTSHSLGKPAGFLLRGLKLDDVLVKGQVAIGIKHSMDDLSLLCNITPLIREKQINGAVIVFQDLTDLNRIASELEAVTELYETLRSVMEIAYDGIIVVDEKGIISTVNRAAADFFRKEPDRMVGSPVDEVVENSRLKAVLKTGVAEINQLQFIGGVPYVASRLPIMREGRVIGAVGKIMFRHLEEVRDLARKLGNLDQQLAYYKKKLRDAPDGRIGFDRIVTADPAFKQIKEKAEIVARGTSNILITGESGTGKELIVQAIHETGFCSRGPLIKINCAAIPDHLLESEFFGYAPGAFTGAQRSGRQGKLALADGGTLFLDEIGDMSFNLQSKLLRVLQDKCFEPLGSNRTVQVSIRVIAATNHDLAQLVREGRFRSDLYYRLNVIHFHLPPLRERPDDICLLLNFFLEKYNRIFGTVIRDISKSARQILLDHLWPGNVRELENVVERIVNFVRGSQIEVGDLPLYLREKDRNTSRASGQSPSGQLFQTGRENHEKEMILAALNRAGGNKAKAARILGISRSWLYEKMARAGLNSPR</sequence>
<feature type="domain" description="Sigma-54 factor interaction" evidence="7">
    <location>
        <begin position="389"/>
        <end position="619"/>
    </location>
</feature>
<keyword evidence="3" id="KW-0805">Transcription regulation</keyword>
<dbReference type="AlphaFoldDB" id="A0A401FTD8"/>
<evidence type="ECO:0000256" key="2">
    <source>
        <dbReference type="ARBA" id="ARBA00022840"/>
    </source>
</evidence>
<dbReference type="InterPro" id="IPR003593">
    <property type="entry name" value="AAA+_ATPase"/>
</dbReference>
<gene>
    <name evidence="10" type="ORF">DENIS_1182</name>
</gene>
<dbReference type="NCBIfam" id="TIGR00229">
    <property type="entry name" value="sensory_box"/>
    <property type="match status" value="1"/>
</dbReference>
<dbReference type="SUPFAM" id="SSF52540">
    <property type="entry name" value="P-loop containing nucleoside triphosphate hydrolases"/>
    <property type="match status" value="1"/>
</dbReference>
<dbReference type="Gene3D" id="3.10.580.10">
    <property type="entry name" value="CBS-domain"/>
    <property type="match status" value="1"/>
</dbReference>
<keyword evidence="1" id="KW-0547">Nucleotide-binding</keyword>
<dbReference type="InterPro" id="IPR002197">
    <property type="entry name" value="HTH_Fis"/>
</dbReference>
<keyword evidence="5" id="KW-0804">Transcription</keyword>
<dbReference type="InterPro" id="IPR058031">
    <property type="entry name" value="AAA_lid_NorR"/>
</dbReference>
<dbReference type="GO" id="GO:0043565">
    <property type="term" value="F:sequence-specific DNA binding"/>
    <property type="evidence" value="ECO:0007669"/>
    <property type="project" value="InterPro"/>
</dbReference>
<organism evidence="10 11">
    <name type="scientific">Desulfonema ishimotonii</name>
    <dbReference type="NCBI Taxonomy" id="45657"/>
    <lineage>
        <taxon>Bacteria</taxon>
        <taxon>Pseudomonadati</taxon>
        <taxon>Thermodesulfobacteriota</taxon>
        <taxon>Desulfobacteria</taxon>
        <taxon>Desulfobacterales</taxon>
        <taxon>Desulfococcaceae</taxon>
        <taxon>Desulfonema</taxon>
    </lineage>
</organism>
<evidence type="ECO:0000259" key="8">
    <source>
        <dbReference type="PROSITE" id="PS50112"/>
    </source>
</evidence>
<feature type="domain" description="CBS" evidence="9">
    <location>
        <begin position="10"/>
        <end position="68"/>
    </location>
</feature>
<keyword evidence="6" id="KW-0129">CBS domain</keyword>
<proteinExistence type="predicted"/>
<dbReference type="InterPro" id="IPR002078">
    <property type="entry name" value="Sigma_54_int"/>
</dbReference>
<dbReference type="InterPro" id="IPR025944">
    <property type="entry name" value="Sigma_54_int_dom_CS"/>
</dbReference>
<comment type="caution">
    <text evidence="10">The sequence shown here is derived from an EMBL/GenBank/DDBJ whole genome shotgun (WGS) entry which is preliminary data.</text>
</comment>
<dbReference type="Gene3D" id="3.30.450.20">
    <property type="entry name" value="PAS domain"/>
    <property type="match status" value="2"/>
</dbReference>
<dbReference type="PROSITE" id="PS00675">
    <property type="entry name" value="SIGMA54_INTERACT_1"/>
    <property type="match status" value="1"/>
</dbReference>
<keyword evidence="11" id="KW-1185">Reference proteome</keyword>
<dbReference type="Pfam" id="PF02954">
    <property type="entry name" value="HTH_8"/>
    <property type="match status" value="1"/>
</dbReference>
<dbReference type="SMART" id="SM00091">
    <property type="entry name" value="PAS"/>
    <property type="match status" value="2"/>
</dbReference>
<dbReference type="InterPro" id="IPR000644">
    <property type="entry name" value="CBS_dom"/>
</dbReference>
<dbReference type="PROSITE" id="PS50045">
    <property type="entry name" value="SIGMA54_INTERACT_4"/>
    <property type="match status" value="1"/>
</dbReference>
<dbReference type="SMART" id="SM00116">
    <property type="entry name" value="CBS"/>
    <property type="match status" value="2"/>
</dbReference>
<dbReference type="InterPro" id="IPR013767">
    <property type="entry name" value="PAS_fold"/>
</dbReference>
<dbReference type="Pfam" id="PF25601">
    <property type="entry name" value="AAA_lid_14"/>
    <property type="match status" value="1"/>
</dbReference>
<keyword evidence="4" id="KW-0238">DNA-binding</keyword>
<evidence type="ECO:0000259" key="9">
    <source>
        <dbReference type="PROSITE" id="PS51371"/>
    </source>
</evidence>
<dbReference type="CDD" id="cd00130">
    <property type="entry name" value="PAS"/>
    <property type="match status" value="1"/>
</dbReference>
<dbReference type="Gene3D" id="1.10.10.60">
    <property type="entry name" value="Homeodomain-like"/>
    <property type="match status" value="1"/>
</dbReference>
<dbReference type="InterPro" id="IPR025662">
    <property type="entry name" value="Sigma_54_int_dom_ATP-bd_1"/>
</dbReference>
<dbReference type="PANTHER" id="PTHR32071">
    <property type="entry name" value="TRANSCRIPTIONAL REGULATORY PROTEIN"/>
    <property type="match status" value="1"/>
</dbReference>
<dbReference type="Gene3D" id="1.10.8.60">
    <property type="match status" value="1"/>
</dbReference>
<dbReference type="Pfam" id="PF00158">
    <property type="entry name" value="Sigma54_activat"/>
    <property type="match status" value="1"/>
</dbReference>
<feature type="domain" description="PAS" evidence="8">
    <location>
        <begin position="249"/>
        <end position="293"/>
    </location>
</feature>
<dbReference type="CDD" id="cd00009">
    <property type="entry name" value="AAA"/>
    <property type="match status" value="1"/>
</dbReference>
<dbReference type="PRINTS" id="PR01590">
    <property type="entry name" value="HTHFIS"/>
</dbReference>
<dbReference type="Proteomes" id="UP000288096">
    <property type="component" value="Unassembled WGS sequence"/>
</dbReference>
<protein>
    <submittedName>
        <fullName evidence="10">Sigma-54-dependent Fis family transcriptional re gulator</fullName>
    </submittedName>
</protein>
<dbReference type="PROSITE" id="PS51371">
    <property type="entry name" value="CBS"/>
    <property type="match status" value="2"/>
</dbReference>
<dbReference type="SMART" id="SM00382">
    <property type="entry name" value="AAA"/>
    <property type="match status" value="1"/>
</dbReference>
<dbReference type="InterPro" id="IPR009057">
    <property type="entry name" value="Homeodomain-like_sf"/>
</dbReference>
<dbReference type="InterPro" id="IPR000014">
    <property type="entry name" value="PAS"/>
</dbReference>
<dbReference type="GO" id="GO:0005524">
    <property type="term" value="F:ATP binding"/>
    <property type="evidence" value="ECO:0007669"/>
    <property type="project" value="UniProtKB-KW"/>
</dbReference>
<evidence type="ECO:0000256" key="6">
    <source>
        <dbReference type="PROSITE-ProRule" id="PRU00703"/>
    </source>
</evidence>
<evidence type="ECO:0000256" key="1">
    <source>
        <dbReference type="ARBA" id="ARBA00022741"/>
    </source>
</evidence>
<evidence type="ECO:0000259" key="7">
    <source>
        <dbReference type="PROSITE" id="PS50045"/>
    </source>
</evidence>
<reference evidence="11" key="1">
    <citation type="submission" date="2017-11" db="EMBL/GenBank/DDBJ databases">
        <authorList>
            <person name="Watanabe M."/>
            <person name="Kojima H."/>
        </authorList>
    </citation>
    <scope>NUCLEOTIDE SEQUENCE [LARGE SCALE GENOMIC DNA]</scope>
    <source>
        <strain evidence="11">Tokyo 01</strain>
    </source>
</reference>
<keyword evidence="2" id="KW-0067">ATP-binding</keyword>
<name>A0A401FTD8_9BACT</name>
<dbReference type="Pfam" id="PF00571">
    <property type="entry name" value="CBS"/>
    <property type="match status" value="2"/>
</dbReference>
<feature type="domain" description="CBS" evidence="9">
    <location>
        <begin position="75"/>
        <end position="131"/>
    </location>
</feature>
<dbReference type="Pfam" id="PF13188">
    <property type="entry name" value="PAS_8"/>
    <property type="match status" value="1"/>
</dbReference>
<dbReference type="InterPro" id="IPR046342">
    <property type="entry name" value="CBS_dom_sf"/>
</dbReference>
<dbReference type="SUPFAM" id="SSF46689">
    <property type="entry name" value="Homeodomain-like"/>
    <property type="match status" value="1"/>
</dbReference>
<dbReference type="EMBL" id="BEXT01000001">
    <property type="protein sequence ID" value="GBC60231.1"/>
    <property type="molecule type" value="Genomic_DNA"/>
</dbReference>
<evidence type="ECO:0000313" key="11">
    <source>
        <dbReference type="Proteomes" id="UP000288096"/>
    </source>
</evidence>
<evidence type="ECO:0000256" key="3">
    <source>
        <dbReference type="ARBA" id="ARBA00023015"/>
    </source>
</evidence>
<dbReference type="SUPFAM" id="SSF54631">
    <property type="entry name" value="CBS-domain pair"/>
    <property type="match status" value="1"/>
</dbReference>
<dbReference type="InterPro" id="IPR035965">
    <property type="entry name" value="PAS-like_dom_sf"/>
</dbReference>
<evidence type="ECO:0000256" key="5">
    <source>
        <dbReference type="ARBA" id="ARBA00023163"/>
    </source>
</evidence>
<evidence type="ECO:0000256" key="4">
    <source>
        <dbReference type="ARBA" id="ARBA00023125"/>
    </source>
</evidence>
<dbReference type="Gene3D" id="3.40.50.300">
    <property type="entry name" value="P-loop containing nucleotide triphosphate hydrolases"/>
    <property type="match status" value="1"/>
</dbReference>
<dbReference type="PROSITE" id="PS50112">
    <property type="entry name" value="PAS"/>
    <property type="match status" value="1"/>
</dbReference>